<reference evidence="2" key="1">
    <citation type="submission" date="2017-03" db="EMBL/GenBank/DDBJ databases">
        <title>Phytopthora megakarya and P. palmivora, two closely related causual agents of cacao black pod achieved similar genome size and gene model numbers by different mechanisms.</title>
        <authorList>
            <person name="Ali S."/>
            <person name="Shao J."/>
            <person name="Larry D.J."/>
            <person name="Kronmiller B."/>
            <person name="Shen D."/>
            <person name="Strem M.D."/>
            <person name="Melnick R.L."/>
            <person name="Guiltinan M.J."/>
            <person name="Tyler B.M."/>
            <person name="Meinhardt L.W."/>
            <person name="Bailey B.A."/>
        </authorList>
    </citation>
    <scope>NUCLEOTIDE SEQUENCE [LARGE SCALE GENOMIC DNA]</scope>
    <source>
        <strain evidence="2">zdho120</strain>
    </source>
</reference>
<evidence type="ECO:0000313" key="2">
    <source>
        <dbReference type="Proteomes" id="UP000198211"/>
    </source>
</evidence>
<organism evidence="1 2">
    <name type="scientific">Phytophthora megakarya</name>
    <dbReference type="NCBI Taxonomy" id="4795"/>
    <lineage>
        <taxon>Eukaryota</taxon>
        <taxon>Sar</taxon>
        <taxon>Stramenopiles</taxon>
        <taxon>Oomycota</taxon>
        <taxon>Peronosporomycetes</taxon>
        <taxon>Peronosporales</taxon>
        <taxon>Peronosporaceae</taxon>
        <taxon>Phytophthora</taxon>
    </lineage>
</organism>
<dbReference type="Proteomes" id="UP000198211">
    <property type="component" value="Unassembled WGS sequence"/>
</dbReference>
<dbReference type="AlphaFoldDB" id="A0A225UEP4"/>
<evidence type="ECO:0000313" key="1">
    <source>
        <dbReference type="EMBL" id="OWY90589.1"/>
    </source>
</evidence>
<name>A0A225UEP4_9STRA</name>
<proteinExistence type="predicted"/>
<comment type="caution">
    <text evidence="1">The sequence shown here is derived from an EMBL/GenBank/DDBJ whole genome shotgun (WGS) entry which is preliminary data.</text>
</comment>
<gene>
    <name evidence="1" type="ORF">PHMEG_00041212</name>
</gene>
<accession>A0A225UEP4</accession>
<dbReference type="EMBL" id="NBNE01022496">
    <property type="protein sequence ID" value="OWY90589.1"/>
    <property type="molecule type" value="Genomic_DNA"/>
</dbReference>
<sequence length="84" mass="9777">MRDQASDDEKCLTFAALLAGSAKNWYRQLSRSTRNKWSELLQSFQIQYCGLGVSQGNTTIPDVDPMNRHWITYIGSMWRDFVRD</sequence>
<keyword evidence="2" id="KW-1185">Reference proteome</keyword>
<evidence type="ECO:0008006" key="3">
    <source>
        <dbReference type="Google" id="ProtNLM"/>
    </source>
</evidence>
<dbReference type="OrthoDB" id="10361783at2759"/>
<protein>
    <recommendedName>
        <fullName evidence="3">Retrotransposon gag domain-containing protein</fullName>
    </recommendedName>
</protein>